<gene>
    <name evidence="3" type="ORF">TRFO_18257</name>
</gene>
<evidence type="ECO:0000256" key="1">
    <source>
        <dbReference type="SAM" id="MobiDB-lite"/>
    </source>
</evidence>
<dbReference type="InterPro" id="IPR009828">
    <property type="entry name" value="CYRIA/CYRIB_Rac1-bd"/>
</dbReference>
<accession>A0A1J4KRG8</accession>
<feature type="compositionally biased region" description="Polar residues" evidence="1">
    <location>
        <begin position="14"/>
        <end position="24"/>
    </location>
</feature>
<dbReference type="PIRSF" id="PIRSF008153">
    <property type="entry name" value="FMR1_interacting"/>
    <property type="match status" value="1"/>
</dbReference>
<feature type="compositionally biased region" description="Basic residues" evidence="1">
    <location>
        <begin position="1"/>
        <end position="13"/>
    </location>
</feature>
<dbReference type="OrthoDB" id="10265867at2759"/>
<feature type="region of interest" description="Disordered" evidence="1">
    <location>
        <begin position="1"/>
        <end position="36"/>
    </location>
</feature>
<dbReference type="Proteomes" id="UP000179807">
    <property type="component" value="Unassembled WGS sequence"/>
</dbReference>
<dbReference type="GO" id="GO:0031267">
    <property type="term" value="F:small GTPase binding"/>
    <property type="evidence" value="ECO:0007669"/>
    <property type="project" value="InterPro"/>
</dbReference>
<comment type="caution">
    <text evidence="3">The sequence shown here is derived from an EMBL/GenBank/DDBJ whole genome shotgun (WGS) entry which is preliminary data.</text>
</comment>
<sequence length="1139" mass="130300">MSDKKAKHSKTTKSRAATSMSKSMYTIPPAPAAPQEEPELFQPLAPVVVAPAAQVSFASSPEFSRIDVPTQNLKISNELKDIETIQKYIDAATKFIPFLYSYRSISKAINNENINPDQQIIKMSMSQKLETDQVYEIFSRIFEGPFKQICNLYDFSKDAVKMITRTLSEMKYEPSDVFFDHLTQFFDVIFNIDNLKLVKTGIVNDLTFFKRKLNADRSDVNKSKEANQESQEMFQTANLIQVWISSKNSILLEIRTGSSSLLNFYPKYLEYCYSSYNSPFLLPKQRSTLVIGIITALYASGTKAAGNIFENSITSKVLSIIEKNSIIPLYAENSFAPGYLLAEIEGFPSKGHNIATTPEILKSYESSYLIKNKMDTFRDMYRKSLQIATNISKNLPFKESDLLELLSNAAEMSNAITLQFAFKMVIRKQVEGNDVKNYDRGVRLNYSPEDLNALIELIGYVKTLTCTTILAEEKISEYITKHINKEIQNFVQNDLEKLLISCSDEPACVEILNGIRDVFGFWHGKDPSKNLAKKSKEFVEHKITDTNAMLSNHLIEVLSVQIQSLVKGKSPFLAKSKKFNSKPRIHGKDVNIYNNFAKECSKYISLINYCAVLRESTNLGALWYREVFLDLDQIIQFPVRSSLPFILAEHLLKITDLPALHDSMMFPFEIYNDAAYMAINTFQSQYLYREIEAEVSLCIDMISFSFSETFYKFSRETAAAIELPYDCLDKIVPTPMRYNIIVLQNKLMLLGSQVDFNEVTTGKLNRKLRTELESYVELLSDIRLTPFVSHLVRVAKSTHNVLVDNHLQMEPYNMIWQRAISFTQPLSLESHLVAILTKALDFVHYKFNSVTRRFNVSKEITLTPPTNEKWASVYKQIHQIDTTYIGKPHFKAIVELLSQGEMSCFIQKITLILEEELLKFIEFYAKVAPNLRMLPPINKDELLGYFTFNSDAYQSFTHPALGGLLNSMRSIGNIIAFVWCLDTEIAIHHDKEHTLMTPILEMVKQLLLDNHKLFIQEPEIDLESNSTHRSFPALWTILEFLMCSPKPIKIGDTTLQPFVTFGDGPILCAHMFIELCNQEPYALFDSINFRSLELKVAEKSSIAQTELKEYIRLAEFAQQATTFARFLATPYRIERKIDA</sequence>
<organism evidence="3 4">
    <name type="scientific">Tritrichomonas foetus</name>
    <dbReference type="NCBI Taxonomy" id="1144522"/>
    <lineage>
        <taxon>Eukaryota</taxon>
        <taxon>Metamonada</taxon>
        <taxon>Parabasalia</taxon>
        <taxon>Tritrichomonadida</taxon>
        <taxon>Tritrichomonadidae</taxon>
        <taxon>Tritrichomonas</taxon>
    </lineage>
</organism>
<dbReference type="InterPro" id="IPR008081">
    <property type="entry name" value="Cytoplasmic_FMR1-int"/>
</dbReference>
<dbReference type="AlphaFoldDB" id="A0A1J4KRG8"/>
<evidence type="ECO:0000313" key="4">
    <source>
        <dbReference type="Proteomes" id="UP000179807"/>
    </source>
</evidence>
<dbReference type="RefSeq" id="XP_068365197.1">
    <property type="nucleotide sequence ID" value="XM_068500071.1"/>
</dbReference>
<dbReference type="PRINTS" id="PR01698">
    <property type="entry name" value="CYTOFMRPINTP"/>
</dbReference>
<evidence type="ECO:0000313" key="3">
    <source>
        <dbReference type="EMBL" id="OHT12061.1"/>
    </source>
</evidence>
<protein>
    <recommendedName>
        <fullName evidence="2">CYRIA/CYRIB Rac1 binding domain-containing protein</fullName>
    </recommendedName>
</protein>
<dbReference type="VEuPathDB" id="TrichDB:TRFO_18257"/>
<dbReference type="PANTHER" id="PTHR12195">
    <property type="entry name" value="CYTOPLASMIC FMR1-INTERACTING PROTEIN-RELATED"/>
    <property type="match status" value="1"/>
</dbReference>
<dbReference type="EMBL" id="MLAK01000572">
    <property type="protein sequence ID" value="OHT12061.1"/>
    <property type="molecule type" value="Genomic_DNA"/>
</dbReference>
<dbReference type="Pfam" id="PF07159">
    <property type="entry name" value="CYRIA-B_Rac1-bd"/>
    <property type="match status" value="1"/>
</dbReference>
<dbReference type="GO" id="GO:0005737">
    <property type="term" value="C:cytoplasm"/>
    <property type="evidence" value="ECO:0007669"/>
    <property type="project" value="UniProtKB-ARBA"/>
</dbReference>
<dbReference type="GeneID" id="94834775"/>
<evidence type="ECO:0000259" key="2">
    <source>
        <dbReference type="Pfam" id="PF07159"/>
    </source>
</evidence>
<dbReference type="GO" id="GO:0030833">
    <property type="term" value="P:regulation of actin filament polymerization"/>
    <property type="evidence" value="ECO:0007669"/>
    <property type="project" value="InterPro"/>
</dbReference>
<keyword evidence="4" id="KW-1185">Reference proteome</keyword>
<reference evidence="3" key="1">
    <citation type="submission" date="2016-10" db="EMBL/GenBank/DDBJ databases">
        <authorList>
            <person name="Benchimol M."/>
            <person name="Almeida L.G."/>
            <person name="Vasconcelos A.T."/>
            <person name="Perreira-Neves A."/>
            <person name="Rosa I.A."/>
            <person name="Tasca T."/>
            <person name="Bogo M.R."/>
            <person name="de Souza W."/>
        </authorList>
    </citation>
    <scope>NUCLEOTIDE SEQUENCE [LARGE SCALE GENOMIC DNA]</scope>
    <source>
        <strain evidence="3">K</strain>
    </source>
</reference>
<dbReference type="Pfam" id="PF05994">
    <property type="entry name" value="FragX_IP"/>
    <property type="match status" value="2"/>
</dbReference>
<feature type="domain" description="CYRIA/CYRIB Rac1 binding" evidence="2">
    <location>
        <begin position="115"/>
        <end position="252"/>
    </location>
</feature>
<proteinExistence type="predicted"/>
<name>A0A1J4KRG8_9EUKA</name>